<evidence type="ECO:0000256" key="1">
    <source>
        <dbReference type="SAM" id="MobiDB-lite"/>
    </source>
</evidence>
<gene>
    <name evidence="2" type="ORF">ACFSUT_08230</name>
</gene>
<feature type="region of interest" description="Disordered" evidence="1">
    <location>
        <begin position="1"/>
        <end position="38"/>
    </location>
</feature>
<evidence type="ECO:0000313" key="3">
    <source>
        <dbReference type="Proteomes" id="UP001597542"/>
    </source>
</evidence>
<dbReference type="Proteomes" id="UP001597542">
    <property type="component" value="Unassembled WGS sequence"/>
</dbReference>
<comment type="caution">
    <text evidence="2">The sequence shown here is derived from an EMBL/GenBank/DDBJ whole genome shotgun (WGS) entry which is preliminary data.</text>
</comment>
<keyword evidence="3" id="KW-1185">Reference proteome</keyword>
<protein>
    <submittedName>
        <fullName evidence="2">Uncharacterized protein</fullName>
    </submittedName>
</protein>
<feature type="compositionally biased region" description="Polar residues" evidence="1">
    <location>
        <begin position="17"/>
        <end position="32"/>
    </location>
</feature>
<sequence length="61" mass="6089">MAGHVAAMPGGRPERAAQTSHQPTAPVSSTKVTAPAEPAISAAITASLQMRQFGRPAAGPP</sequence>
<reference evidence="3" key="1">
    <citation type="journal article" date="2019" name="Int. J. Syst. Evol. Microbiol.">
        <title>The Global Catalogue of Microorganisms (GCM) 10K type strain sequencing project: providing services to taxonomists for standard genome sequencing and annotation.</title>
        <authorList>
            <consortium name="The Broad Institute Genomics Platform"/>
            <consortium name="The Broad Institute Genome Sequencing Center for Infectious Disease"/>
            <person name="Wu L."/>
            <person name="Ma J."/>
        </authorList>
    </citation>
    <scope>NUCLEOTIDE SEQUENCE [LARGE SCALE GENOMIC DNA]</scope>
    <source>
        <strain evidence="3">CGMCC 4.7638</strain>
    </source>
</reference>
<proteinExistence type="predicted"/>
<name>A0ABW5HTL6_9PSEU</name>
<evidence type="ECO:0000313" key="2">
    <source>
        <dbReference type="EMBL" id="MFD2480256.1"/>
    </source>
</evidence>
<accession>A0ABW5HTL6</accession>
<organism evidence="2 3">
    <name type="scientific">Amycolatopsis albidoflavus</name>
    <dbReference type="NCBI Taxonomy" id="102226"/>
    <lineage>
        <taxon>Bacteria</taxon>
        <taxon>Bacillati</taxon>
        <taxon>Actinomycetota</taxon>
        <taxon>Actinomycetes</taxon>
        <taxon>Pseudonocardiales</taxon>
        <taxon>Pseudonocardiaceae</taxon>
        <taxon>Amycolatopsis</taxon>
    </lineage>
</organism>
<dbReference type="EMBL" id="JBHUKQ010000008">
    <property type="protein sequence ID" value="MFD2480256.1"/>
    <property type="molecule type" value="Genomic_DNA"/>
</dbReference>